<name>A0A553JR39_SHEHA</name>
<dbReference type="RefSeq" id="WP_143564029.1">
    <property type="nucleotide sequence ID" value="NZ_BMPL01000026.1"/>
</dbReference>
<evidence type="ECO:0000313" key="1">
    <source>
        <dbReference type="EMBL" id="TRY14922.1"/>
    </source>
</evidence>
<organism evidence="1 2">
    <name type="scientific">Shewanella hanedai</name>
    <name type="common">Alteromonas hanedai</name>
    <dbReference type="NCBI Taxonomy" id="25"/>
    <lineage>
        <taxon>Bacteria</taxon>
        <taxon>Pseudomonadati</taxon>
        <taxon>Pseudomonadota</taxon>
        <taxon>Gammaproteobacteria</taxon>
        <taxon>Alteromonadales</taxon>
        <taxon>Shewanellaceae</taxon>
        <taxon>Shewanella</taxon>
    </lineage>
</organism>
<evidence type="ECO:0000313" key="2">
    <source>
        <dbReference type="Proteomes" id="UP000318126"/>
    </source>
</evidence>
<dbReference type="Proteomes" id="UP000318126">
    <property type="component" value="Unassembled WGS sequence"/>
</dbReference>
<gene>
    <name evidence="1" type="ORF">FN961_07990</name>
</gene>
<proteinExistence type="predicted"/>
<accession>A0A553JR39</accession>
<keyword evidence="2" id="KW-1185">Reference proteome</keyword>
<sequence>MVKTDYIPTVKTLIDQGAIAVSGNEELIRELSEFIYFKGFHFNVSELNFDCGNLGYLEIDDRYNCSELLSKSPRSSQSIGVLYSLDLSGKISLTVHRNNDQRDNLQLMFVANAGDIEHRETVFKKIYDLLDNSEYFYVCQQCNQLVDSRLIDISGIPVCAADSCTGTYKQTFDVNQIDRVTSSRFDEIRVAIFEDEIRLFNSTTFWPHPHECHSGYAIKATLPLSASPAEVRELKTKIESEHKYPADCFYCKGEVHEGMGMSRLVNDSIEAITCYACATEHHGVIY</sequence>
<protein>
    <submittedName>
        <fullName evidence="1">Uncharacterized protein</fullName>
    </submittedName>
</protein>
<reference evidence="2" key="1">
    <citation type="submission" date="2019-07" db="EMBL/GenBank/DDBJ databases">
        <title>Shewanella sp. YLB-08 draft genomic sequence.</title>
        <authorList>
            <person name="Yu L."/>
        </authorList>
    </citation>
    <scope>NUCLEOTIDE SEQUENCE [LARGE SCALE GENOMIC DNA]</scope>
    <source>
        <strain evidence="2">JCM 20706</strain>
    </source>
</reference>
<comment type="caution">
    <text evidence="1">The sequence shown here is derived from an EMBL/GenBank/DDBJ whole genome shotgun (WGS) entry which is preliminary data.</text>
</comment>
<dbReference type="EMBL" id="VKGK01000007">
    <property type="protein sequence ID" value="TRY14922.1"/>
    <property type="molecule type" value="Genomic_DNA"/>
</dbReference>
<dbReference type="OrthoDB" id="6259967at2"/>
<dbReference type="AlphaFoldDB" id="A0A553JR39"/>